<proteinExistence type="predicted"/>
<dbReference type="PATRIC" id="fig|1515334.3.peg.543"/>
<dbReference type="Gene3D" id="2.30.110.10">
    <property type="entry name" value="Electron Transport, Fmn-binding Protein, Chain A"/>
    <property type="match status" value="1"/>
</dbReference>
<dbReference type="STRING" id="561184.SAMN05216376_107211"/>
<evidence type="ECO:0000313" key="2">
    <source>
        <dbReference type="EMBL" id="KHQ54703.1"/>
    </source>
</evidence>
<comment type="caution">
    <text evidence="2">The sequence shown here is derived from an EMBL/GenBank/DDBJ whole genome shotgun (WGS) entry which is preliminary data.</text>
</comment>
<dbReference type="SUPFAM" id="SSF50475">
    <property type="entry name" value="FMN-binding split barrel"/>
    <property type="match status" value="1"/>
</dbReference>
<name>A0A0B3S6T2_9RHOB</name>
<dbReference type="Proteomes" id="UP000030960">
    <property type="component" value="Unassembled WGS sequence"/>
</dbReference>
<dbReference type="PANTHER" id="PTHR42815">
    <property type="entry name" value="FAD-BINDING, PUTATIVE (AFU_ORTHOLOGUE AFUA_6G07600)-RELATED"/>
    <property type="match status" value="1"/>
</dbReference>
<feature type="domain" description="Pyridoxamine 5'-phosphate oxidase N-terminal" evidence="1">
    <location>
        <begin position="41"/>
        <end position="140"/>
    </location>
</feature>
<organism evidence="2 3">
    <name type="scientific">Mameliella alba</name>
    <dbReference type="NCBI Taxonomy" id="561184"/>
    <lineage>
        <taxon>Bacteria</taxon>
        <taxon>Pseudomonadati</taxon>
        <taxon>Pseudomonadota</taxon>
        <taxon>Alphaproteobacteria</taxon>
        <taxon>Rhodobacterales</taxon>
        <taxon>Roseobacteraceae</taxon>
        <taxon>Mameliella</taxon>
    </lineage>
</organism>
<sequence>MANAYARIAFTPTVRAEQHQHGSAEIYARVLSPDRNDGAAMTEREAAFIEARDGVFQATVSETGWPYVQFRGGTPGFLKVIDPQTIAYADYSGNKQYISTGNLRRNDRISILAVDFARRKRLKLLGNARITEDPSVIAHLNGPDAPVAERAIVIRVAAFDWNCPQHIPVRRTDAEYGEEIRRLRERIAELEQQRFAGV</sequence>
<dbReference type="InterPro" id="IPR011576">
    <property type="entry name" value="Pyridox_Oxase_N"/>
</dbReference>
<dbReference type="EMBL" id="JSUQ01000002">
    <property type="protein sequence ID" value="KHQ54703.1"/>
    <property type="molecule type" value="Genomic_DNA"/>
</dbReference>
<dbReference type="OrthoDB" id="9790331at2"/>
<evidence type="ECO:0000313" key="3">
    <source>
        <dbReference type="Proteomes" id="UP000030960"/>
    </source>
</evidence>
<protein>
    <submittedName>
        <fullName evidence="2">Pyridoxamine 5'-phosphate oxidase family protein</fullName>
    </submittedName>
</protein>
<dbReference type="RefSeq" id="WP_043137044.1">
    <property type="nucleotide sequence ID" value="NZ_JSUQ01000002.1"/>
</dbReference>
<reference evidence="2 3" key="1">
    <citation type="submission" date="2014-10" db="EMBL/GenBank/DDBJ databases">
        <title>Genome sequence of Ponticoccus sp. strain UMTAT08 isolated from clonal culture of toxic dinoflagellate Alexandrium tamiyavanichii.</title>
        <authorList>
            <person name="Gan H.Y."/>
            <person name="Muhd D.-D."/>
            <person name="Mohd Noor M.E."/>
            <person name="Yeong Y.S."/>
            <person name="Usup G."/>
        </authorList>
    </citation>
    <scope>NUCLEOTIDE SEQUENCE [LARGE SCALE GENOMIC DNA]</scope>
    <source>
        <strain evidence="2 3">UMTAT08</strain>
    </source>
</reference>
<dbReference type="AlphaFoldDB" id="A0A0B3S6T2"/>
<dbReference type="Pfam" id="PF01243">
    <property type="entry name" value="PNPOx_N"/>
    <property type="match status" value="1"/>
</dbReference>
<keyword evidence="3" id="KW-1185">Reference proteome</keyword>
<dbReference type="PANTHER" id="PTHR42815:SF2">
    <property type="entry name" value="FAD-BINDING, PUTATIVE (AFU_ORTHOLOGUE AFUA_6G07600)-RELATED"/>
    <property type="match status" value="1"/>
</dbReference>
<gene>
    <name evidence="2" type="ORF">OA50_00537</name>
</gene>
<dbReference type="InterPro" id="IPR012349">
    <property type="entry name" value="Split_barrel_FMN-bd"/>
</dbReference>
<accession>A0A0B3S6T2</accession>
<evidence type="ECO:0000259" key="1">
    <source>
        <dbReference type="Pfam" id="PF01243"/>
    </source>
</evidence>